<dbReference type="AlphaFoldDB" id="A0AAV9JVB5"/>
<evidence type="ECO:0000256" key="1">
    <source>
        <dbReference type="SAM" id="MobiDB-lite"/>
    </source>
</evidence>
<dbReference type="Proteomes" id="UP001324427">
    <property type="component" value="Unassembled WGS sequence"/>
</dbReference>
<reference evidence="3 4" key="1">
    <citation type="submission" date="2021-11" db="EMBL/GenBank/DDBJ databases">
        <title>Black yeast isolated from Biological Soil Crust.</title>
        <authorList>
            <person name="Kurbessoian T."/>
        </authorList>
    </citation>
    <scope>NUCLEOTIDE SEQUENCE [LARGE SCALE GENOMIC DNA]</scope>
    <source>
        <strain evidence="3 4">CCFEE 5522</strain>
    </source>
</reference>
<keyword evidence="4" id="KW-1185">Reference proteome</keyword>
<name>A0AAV9JVB5_9PEZI</name>
<accession>A0AAV9JVB5</accession>
<organism evidence="3 4">
    <name type="scientific">Oleoguttula mirabilis</name>
    <dbReference type="NCBI Taxonomy" id="1507867"/>
    <lineage>
        <taxon>Eukaryota</taxon>
        <taxon>Fungi</taxon>
        <taxon>Dikarya</taxon>
        <taxon>Ascomycota</taxon>
        <taxon>Pezizomycotina</taxon>
        <taxon>Dothideomycetes</taxon>
        <taxon>Dothideomycetidae</taxon>
        <taxon>Mycosphaerellales</taxon>
        <taxon>Teratosphaeriaceae</taxon>
        <taxon>Oleoguttula</taxon>
    </lineage>
</organism>
<gene>
    <name evidence="3" type="ORF">LTR36_004975</name>
</gene>
<feature type="transmembrane region" description="Helical" evidence="2">
    <location>
        <begin position="20"/>
        <end position="38"/>
    </location>
</feature>
<dbReference type="EMBL" id="JAVFHQ010000003">
    <property type="protein sequence ID" value="KAK4549674.1"/>
    <property type="molecule type" value="Genomic_DNA"/>
</dbReference>
<keyword evidence="2" id="KW-1133">Transmembrane helix</keyword>
<comment type="caution">
    <text evidence="3">The sequence shown here is derived from an EMBL/GenBank/DDBJ whole genome shotgun (WGS) entry which is preliminary data.</text>
</comment>
<keyword evidence="2" id="KW-0812">Transmembrane</keyword>
<evidence type="ECO:0000313" key="4">
    <source>
        <dbReference type="Proteomes" id="UP001324427"/>
    </source>
</evidence>
<evidence type="ECO:0000313" key="3">
    <source>
        <dbReference type="EMBL" id="KAK4549674.1"/>
    </source>
</evidence>
<keyword evidence="2" id="KW-0472">Membrane</keyword>
<sequence length="109" mass="12591">MSFHNAIHIPPSYVKMDTENIVSLLALVGLLSFFYFAFGRLVEQGGEKRDNIYNITDMVNPFNILSLSHTHRLVDYSNRRQWTEENGKPSPLHQSRGTTKGLYVSRYKD</sequence>
<evidence type="ECO:0000256" key="2">
    <source>
        <dbReference type="SAM" id="Phobius"/>
    </source>
</evidence>
<protein>
    <submittedName>
        <fullName evidence="3">Uncharacterized protein</fullName>
    </submittedName>
</protein>
<feature type="region of interest" description="Disordered" evidence="1">
    <location>
        <begin position="83"/>
        <end position="109"/>
    </location>
</feature>
<proteinExistence type="predicted"/>